<feature type="compositionally biased region" description="Low complexity" evidence="11">
    <location>
        <begin position="691"/>
        <end position="701"/>
    </location>
</feature>
<proteinExistence type="predicted"/>
<dbReference type="Proteomes" id="UP000618051">
    <property type="component" value="Unassembled WGS sequence"/>
</dbReference>
<feature type="region of interest" description="Disordered" evidence="11">
    <location>
        <begin position="218"/>
        <end position="316"/>
    </location>
</feature>
<reference evidence="15 16" key="2">
    <citation type="journal article" date="2021" name="J. Hered.">
        <title>Feather Gene Expression Elucidates the Developmental Basis of Plumage Iridescence in African Starlings.</title>
        <authorList>
            <person name="Rubenstein D.R."/>
            <person name="Corvelo A."/>
            <person name="MacManes M.D."/>
            <person name="Maia R."/>
            <person name="Narzisi G."/>
            <person name="Rousaki A."/>
            <person name="Vandenabeele P."/>
            <person name="Shawkey M.D."/>
            <person name="Solomon J."/>
        </authorList>
    </citation>
    <scope>NUCLEOTIDE SEQUENCE [LARGE SCALE GENOMIC DNA]</scope>
    <source>
        <strain evidence="15">SS15</strain>
    </source>
</reference>
<dbReference type="GO" id="GO:0005634">
    <property type="term" value="C:nucleus"/>
    <property type="evidence" value="ECO:0007669"/>
    <property type="project" value="UniProtKB-SubCell"/>
</dbReference>
<feature type="compositionally biased region" description="Basic and acidic residues" evidence="11">
    <location>
        <begin position="262"/>
        <end position="279"/>
    </location>
</feature>
<evidence type="ECO:0000256" key="11">
    <source>
        <dbReference type="SAM" id="MobiDB-lite"/>
    </source>
</evidence>
<keyword evidence="7" id="KW-0804">Transcription</keyword>
<evidence type="ECO:0000259" key="13">
    <source>
        <dbReference type="PROSITE" id="PS51119"/>
    </source>
</evidence>
<dbReference type="PROSITE" id="PS01360">
    <property type="entry name" value="ZF_MYND_1"/>
    <property type="match status" value="1"/>
</dbReference>
<dbReference type="InterPro" id="IPR037249">
    <property type="entry name" value="TAFH/NHR1_dom_sf"/>
</dbReference>
<evidence type="ECO:0000313" key="14">
    <source>
        <dbReference type="EMBL" id="KAG0117240.1"/>
    </source>
</evidence>
<dbReference type="PANTHER" id="PTHR10379">
    <property type="entry name" value="MTG8 ETO EIGHT TWENTY ONE PROTEIN"/>
    <property type="match status" value="1"/>
</dbReference>
<evidence type="ECO:0000256" key="10">
    <source>
        <dbReference type="SAM" id="Coils"/>
    </source>
</evidence>
<dbReference type="GO" id="GO:0003714">
    <property type="term" value="F:transcription corepressor activity"/>
    <property type="evidence" value="ECO:0007669"/>
    <property type="project" value="InterPro"/>
</dbReference>
<evidence type="ECO:0000259" key="12">
    <source>
        <dbReference type="PROSITE" id="PS50865"/>
    </source>
</evidence>
<feature type="region of interest" description="Disordered" evidence="11">
    <location>
        <begin position="1"/>
        <end position="28"/>
    </location>
</feature>
<evidence type="ECO:0000313" key="16">
    <source>
        <dbReference type="Proteomes" id="UP000618051"/>
    </source>
</evidence>
<keyword evidence="10" id="KW-0175">Coiled coil</keyword>
<evidence type="ECO:0000256" key="4">
    <source>
        <dbReference type="ARBA" id="ARBA00022771"/>
    </source>
</evidence>
<feature type="compositionally biased region" description="Polar residues" evidence="11">
    <location>
        <begin position="286"/>
        <end position="297"/>
    </location>
</feature>
<dbReference type="Gene3D" id="6.10.250.230">
    <property type="match status" value="1"/>
</dbReference>
<keyword evidence="6" id="KW-0805">Transcription regulation</keyword>
<dbReference type="PROSITE" id="PS51119">
    <property type="entry name" value="TAFH"/>
    <property type="match status" value="1"/>
</dbReference>
<dbReference type="AlphaFoldDB" id="A0A835TT37"/>
<dbReference type="SMART" id="SM00549">
    <property type="entry name" value="TAFH"/>
    <property type="match status" value="1"/>
</dbReference>
<dbReference type="SUPFAM" id="SSF144232">
    <property type="entry name" value="HIT/MYND zinc finger-like"/>
    <property type="match status" value="1"/>
</dbReference>
<protein>
    <recommendedName>
        <fullName evidence="17">MTG16 protein</fullName>
    </recommendedName>
</protein>
<dbReference type="PANTHER" id="PTHR10379:SF6">
    <property type="entry name" value="PROTEIN CBFA2T3"/>
    <property type="match status" value="1"/>
</dbReference>
<evidence type="ECO:0000256" key="6">
    <source>
        <dbReference type="ARBA" id="ARBA00023015"/>
    </source>
</evidence>
<dbReference type="EMBL" id="JADDUC020000012">
    <property type="protein sequence ID" value="KAI1235622.1"/>
    <property type="molecule type" value="Genomic_DNA"/>
</dbReference>
<dbReference type="FunFam" id="1.20.120.1110:FF:000001">
    <property type="entry name" value="RUNX1 translocation partner 1"/>
    <property type="match status" value="1"/>
</dbReference>
<dbReference type="InterPro" id="IPR002893">
    <property type="entry name" value="Znf_MYND"/>
</dbReference>
<organism evidence="14">
    <name type="scientific">Lamprotornis superbus</name>
    <dbReference type="NCBI Taxonomy" id="245042"/>
    <lineage>
        <taxon>Eukaryota</taxon>
        <taxon>Metazoa</taxon>
        <taxon>Chordata</taxon>
        <taxon>Craniata</taxon>
        <taxon>Vertebrata</taxon>
        <taxon>Euteleostomi</taxon>
        <taxon>Archelosauria</taxon>
        <taxon>Archosauria</taxon>
        <taxon>Dinosauria</taxon>
        <taxon>Saurischia</taxon>
        <taxon>Theropoda</taxon>
        <taxon>Coelurosauria</taxon>
        <taxon>Aves</taxon>
        <taxon>Neognathae</taxon>
        <taxon>Neoaves</taxon>
        <taxon>Telluraves</taxon>
        <taxon>Australaves</taxon>
        <taxon>Passeriformes</taxon>
        <taxon>Sturnidae</taxon>
        <taxon>Lamprotornis</taxon>
    </lineage>
</organism>
<evidence type="ECO:0000256" key="3">
    <source>
        <dbReference type="ARBA" id="ARBA00022723"/>
    </source>
</evidence>
<feature type="non-terminal residue" evidence="14">
    <location>
        <position position="734"/>
    </location>
</feature>
<dbReference type="SUPFAM" id="SSF158553">
    <property type="entry name" value="TAFH domain-like"/>
    <property type="match status" value="1"/>
</dbReference>
<feature type="region of interest" description="Disordered" evidence="11">
    <location>
        <begin position="691"/>
        <end position="734"/>
    </location>
</feature>
<keyword evidence="2" id="KW-0678">Repressor</keyword>
<keyword evidence="16" id="KW-1185">Reference proteome</keyword>
<dbReference type="OrthoDB" id="8872930at2759"/>
<dbReference type="Pfam" id="PF08788">
    <property type="entry name" value="NHR2"/>
    <property type="match status" value="1"/>
</dbReference>
<evidence type="ECO:0000256" key="1">
    <source>
        <dbReference type="ARBA" id="ARBA00004123"/>
    </source>
</evidence>
<dbReference type="Pfam" id="PF07531">
    <property type="entry name" value="TAFH"/>
    <property type="match status" value="1"/>
</dbReference>
<dbReference type="InterPro" id="IPR013289">
    <property type="entry name" value="CBFA2T1/2/3"/>
</dbReference>
<feature type="region of interest" description="Disordered" evidence="11">
    <location>
        <begin position="47"/>
        <end position="95"/>
    </location>
</feature>
<dbReference type="Gene3D" id="6.10.140.2220">
    <property type="match status" value="1"/>
</dbReference>
<comment type="caution">
    <text evidence="14">The sequence shown here is derived from an EMBL/GenBank/DDBJ whole genome shotgun (WGS) entry which is preliminary data.</text>
</comment>
<feature type="coiled-coil region" evidence="10">
    <location>
        <begin position="562"/>
        <end position="604"/>
    </location>
</feature>
<evidence type="ECO:0000256" key="7">
    <source>
        <dbReference type="ARBA" id="ARBA00023163"/>
    </source>
</evidence>
<dbReference type="Gene3D" id="1.20.120.1110">
    <property type="entry name" value="TAFH/NHR1 domain"/>
    <property type="match status" value="1"/>
</dbReference>
<dbReference type="FunFam" id="6.10.140.2220:FF:000001">
    <property type="entry name" value="CBFA2/RUNX1 translocation partner 3"/>
    <property type="match status" value="1"/>
</dbReference>
<gene>
    <name evidence="15" type="ORF">IHE44_0002504</name>
    <name evidence="14" type="ORF">IHE44_002885</name>
</gene>
<feature type="domain" description="MYND-type" evidence="12">
    <location>
        <begin position="645"/>
        <end position="681"/>
    </location>
</feature>
<evidence type="ECO:0000256" key="2">
    <source>
        <dbReference type="ARBA" id="ARBA00022491"/>
    </source>
</evidence>
<keyword evidence="8" id="KW-0539">Nucleus</keyword>
<dbReference type="EMBL" id="JADDUC010000145">
    <property type="protein sequence ID" value="KAG0117240.1"/>
    <property type="molecule type" value="Genomic_DNA"/>
</dbReference>
<feature type="compositionally biased region" description="Polar residues" evidence="11">
    <location>
        <begin position="8"/>
        <end position="28"/>
    </location>
</feature>
<comment type="subcellular location">
    <subcellularLocation>
        <location evidence="1">Nucleus</location>
    </subcellularLocation>
</comment>
<dbReference type="GO" id="GO:0006351">
    <property type="term" value="P:DNA-templated transcription"/>
    <property type="evidence" value="ECO:0007669"/>
    <property type="project" value="InterPro"/>
</dbReference>
<dbReference type="InterPro" id="IPR014896">
    <property type="entry name" value="NHR2"/>
</dbReference>
<evidence type="ECO:0000256" key="8">
    <source>
        <dbReference type="ARBA" id="ARBA00023242"/>
    </source>
</evidence>
<keyword evidence="4 9" id="KW-0863">Zinc-finger</keyword>
<sequence>PPQHWDQSRMQPQGFTSILKPSTGCQPHVTQQDTLVLPSPQCQGTATLSDLPFPVPPVMNGSSHSPTAINGAPSTPNGFSNGPATSSSASLSTHQLPPACGARQLSKLKRFLTTLQQFGNDISPEIGERVRTLVLGLVNSTLTIEEFHAKLQEATNFPLRPFVIPFLKANLPLLQRELLHCARMAKQTPAQYLAQHEQLLLDANASSPIDSSELLLEVGESGKRRTPDRCQPGEGRAGFFRDASLKRGGCSGGGPTSSPPSRTKENGLDRDPLHPEHLSKRPCTMSPAQRYSPSNGLSHPPNGLGHPPAGPPVPQHYRLEDMAMAHHYRDTYRHPDPRELRERQRPAAVHGTRQEEVIDHRLTDREWAEEWKHLNNLLNCIMDMVEKTRRSLTVLRRCQEADREELNHWIRRYSDAEDMKKGSPPSARPHNSSSSSSATEAPQLGTDPRGCAPLRGARAVPFVLPGAWHCPRVCSKGWHLLRASPLSFADAHRDFAPRPLSGYMPEEIWRKAGECGLGTKPRQGSAPAPLRYRRSLGWFYGNAGALAHPTRSGCCLPEEAVNEVKRQAMSELQKAVSDAERKAHELITTERAKMERALAEAKRQASEDALTVINQQEDSSEVGTLGTEAAHSRAEPVCSPFPQSCWNCGRKASETCSGCNTARYCGSFCQHKDWEKHHHVCGQTLQGLPGAAAPGPGQPDAVPTMASSPSEAGSVAASRAATPATPAPLDSASR</sequence>
<evidence type="ECO:0000256" key="9">
    <source>
        <dbReference type="PROSITE-ProRule" id="PRU00134"/>
    </source>
</evidence>
<dbReference type="InterPro" id="IPR003894">
    <property type="entry name" value="TAFH_NHR1"/>
</dbReference>
<keyword evidence="5" id="KW-0862">Zinc</keyword>
<keyword evidence="3" id="KW-0479">Metal-binding</keyword>
<feature type="region of interest" description="Disordered" evidence="11">
    <location>
        <begin position="416"/>
        <end position="450"/>
    </location>
</feature>
<feature type="compositionally biased region" description="Polar residues" evidence="11">
    <location>
        <begin position="60"/>
        <end position="95"/>
    </location>
</feature>
<reference evidence="14" key="1">
    <citation type="submission" date="2020-10" db="EMBL/GenBank/DDBJ databases">
        <title>Feather gene expression reveals the developmental basis of iridescence in African starlings.</title>
        <authorList>
            <person name="Rubenstein D.R."/>
        </authorList>
    </citation>
    <scope>NUCLEOTIDE SEQUENCE</scope>
    <source>
        <strain evidence="14">SS15</strain>
        <tissue evidence="14">Liver</tissue>
    </source>
</reference>
<feature type="compositionally biased region" description="Low complexity" evidence="11">
    <location>
        <begin position="710"/>
        <end position="734"/>
    </location>
</feature>
<dbReference type="PRINTS" id="PR01875">
    <property type="entry name" value="ETOFAMILY"/>
</dbReference>
<feature type="compositionally biased region" description="Low complexity" evidence="11">
    <location>
        <begin position="423"/>
        <end position="442"/>
    </location>
</feature>
<name>A0A835TT37_9PASS</name>
<dbReference type="PROSITE" id="PS50865">
    <property type="entry name" value="ZF_MYND_2"/>
    <property type="match status" value="1"/>
</dbReference>
<feature type="domain" description="TAFH" evidence="13">
    <location>
        <begin position="102"/>
        <end position="197"/>
    </location>
</feature>
<evidence type="ECO:0008006" key="17">
    <source>
        <dbReference type="Google" id="ProtNLM"/>
    </source>
</evidence>
<accession>A0A835TT37</accession>
<dbReference type="Pfam" id="PF01753">
    <property type="entry name" value="zf-MYND"/>
    <property type="match status" value="1"/>
</dbReference>
<dbReference type="GO" id="GO:0008270">
    <property type="term" value="F:zinc ion binding"/>
    <property type="evidence" value="ECO:0007669"/>
    <property type="project" value="UniProtKB-KW"/>
</dbReference>
<reference evidence="15" key="3">
    <citation type="submission" date="2022-01" db="EMBL/GenBank/DDBJ databases">
        <authorList>
            <person name="Rubenstein D.R."/>
        </authorList>
    </citation>
    <scope>NUCLEOTIDE SEQUENCE</scope>
    <source>
        <strain evidence="15">SS15</strain>
        <tissue evidence="15">Liver</tissue>
    </source>
</reference>
<evidence type="ECO:0000256" key="5">
    <source>
        <dbReference type="ARBA" id="ARBA00022833"/>
    </source>
</evidence>
<evidence type="ECO:0000313" key="15">
    <source>
        <dbReference type="EMBL" id="KAI1235622.1"/>
    </source>
</evidence>